<protein>
    <submittedName>
        <fullName evidence="1">Uncharacterized protein</fullName>
    </submittedName>
</protein>
<organism evidence="1 2">
    <name type="scientific">Limnoglobus roseus</name>
    <dbReference type="NCBI Taxonomy" id="2598579"/>
    <lineage>
        <taxon>Bacteria</taxon>
        <taxon>Pseudomonadati</taxon>
        <taxon>Planctomycetota</taxon>
        <taxon>Planctomycetia</taxon>
        <taxon>Gemmatales</taxon>
        <taxon>Gemmataceae</taxon>
        <taxon>Limnoglobus</taxon>
    </lineage>
</organism>
<name>A0A5C1A6N7_9BACT</name>
<evidence type="ECO:0000313" key="1">
    <source>
        <dbReference type="EMBL" id="QEL13887.1"/>
    </source>
</evidence>
<dbReference type="KEGG" id="lrs:PX52LOC_00745"/>
<gene>
    <name evidence="1" type="ORF">PX52LOC_00745</name>
</gene>
<accession>A0A5C1A6N7</accession>
<proteinExistence type="predicted"/>
<reference evidence="2" key="1">
    <citation type="submission" date="2019-08" db="EMBL/GenBank/DDBJ databases">
        <title>Limnoglobus roseus gen. nov., sp. nov., a novel freshwater planctomycete with a giant genome from the family Gemmataceae.</title>
        <authorList>
            <person name="Kulichevskaya I.S."/>
            <person name="Naumoff D.G."/>
            <person name="Miroshnikov K."/>
            <person name="Ivanova A."/>
            <person name="Philippov D.A."/>
            <person name="Hakobyan A."/>
            <person name="Rijpstra I.C."/>
            <person name="Sinninghe Damste J.S."/>
            <person name="Liesack W."/>
            <person name="Dedysh S.N."/>
        </authorList>
    </citation>
    <scope>NUCLEOTIDE SEQUENCE [LARGE SCALE GENOMIC DNA]</scope>
    <source>
        <strain evidence="2">PX52</strain>
    </source>
</reference>
<dbReference type="AlphaFoldDB" id="A0A5C1A6N7"/>
<evidence type="ECO:0000313" key="2">
    <source>
        <dbReference type="Proteomes" id="UP000324974"/>
    </source>
</evidence>
<sequence>MPRKARLVEPKVRRRKTAAADPLVEAPTPVAAFTAEEMKYVEKHPDQRFVARSLTPPGVETCFGRKRTITILCGKCDAPRVIATSDAHHCRYCVACKSEAKKAARKAKNSDVTPAG</sequence>
<dbReference type="RefSeq" id="WP_149108816.1">
    <property type="nucleotide sequence ID" value="NZ_CP042425.1"/>
</dbReference>
<dbReference type="Proteomes" id="UP000324974">
    <property type="component" value="Chromosome"/>
</dbReference>
<dbReference type="EMBL" id="CP042425">
    <property type="protein sequence ID" value="QEL13887.1"/>
    <property type="molecule type" value="Genomic_DNA"/>
</dbReference>
<keyword evidence="2" id="KW-1185">Reference proteome</keyword>